<dbReference type="OrthoDB" id="9784774at2"/>
<evidence type="ECO:0000256" key="1">
    <source>
        <dbReference type="PIRSR" id="PIRSR601310-1"/>
    </source>
</evidence>
<gene>
    <name evidence="4" type="ORF">IX83_08750</name>
</gene>
<reference evidence="4 5" key="1">
    <citation type="journal article" date="2014" name="BMC Genomics">
        <title>A genomic perspective on a new bacterial genus and species from the Alcaligenaceae family, Basilea psittacipulmonis.</title>
        <authorList>
            <person name="Whiteson K.L."/>
            <person name="Hernandez D."/>
            <person name="Lazarevic V."/>
            <person name="Gaia N."/>
            <person name="Farinelli L."/>
            <person name="Francois P."/>
            <person name="Pilo P."/>
            <person name="Frey J."/>
            <person name="Schrenzel J."/>
        </authorList>
    </citation>
    <scope>NUCLEOTIDE SEQUENCE [LARGE SCALE GENOMIC DNA]</scope>
    <source>
        <strain evidence="4 5">DSM 24701</strain>
    </source>
</reference>
<dbReference type="eggNOG" id="COG0537">
    <property type="taxonomic scope" value="Bacteria"/>
</dbReference>
<dbReference type="PROSITE" id="PS51084">
    <property type="entry name" value="HIT_2"/>
    <property type="match status" value="1"/>
</dbReference>
<evidence type="ECO:0000259" key="3">
    <source>
        <dbReference type="PROSITE" id="PS51084"/>
    </source>
</evidence>
<dbReference type="InterPro" id="IPR001310">
    <property type="entry name" value="Histidine_triad_HIT"/>
</dbReference>
<dbReference type="Proteomes" id="UP000028945">
    <property type="component" value="Chromosome"/>
</dbReference>
<dbReference type="KEGG" id="bpsi:IX83_08750"/>
<sequence length="147" mass="16738">MKKLDFDPNNIFSKIIRNEIPSFKIYEDEFTVAIMDIMPESKGHTLVITKSPAPTLFDLDNQSLIACMNTVKKIAPVLMEVTRADGLQLKQYNFDAGGQTIFQVHFHLVPCYEGKKLNRHAQENVNKQEIEAIAEELKLRLSTNLST</sequence>
<accession>A0A077DF11</accession>
<proteinExistence type="predicted"/>
<dbReference type="GO" id="GO:0009117">
    <property type="term" value="P:nucleotide metabolic process"/>
    <property type="evidence" value="ECO:0007669"/>
    <property type="project" value="TreeGrafter"/>
</dbReference>
<dbReference type="InterPro" id="IPR011146">
    <property type="entry name" value="HIT-like"/>
</dbReference>
<dbReference type="GO" id="GO:0016787">
    <property type="term" value="F:hydrolase activity"/>
    <property type="evidence" value="ECO:0007669"/>
    <property type="project" value="UniProtKB-KW"/>
</dbReference>
<feature type="active site" description="Tele-AMP-histidine intermediate" evidence="1">
    <location>
        <position position="105"/>
    </location>
</feature>
<evidence type="ECO:0000256" key="2">
    <source>
        <dbReference type="PROSITE-ProRule" id="PRU00464"/>
    </source>
</evidence>
<evidence type="ECO:0000313" key="4">
    <source>
        <dbReference type="EMBL" id="AIL33374.1"/>
    </source>
</evidence>
<dbReference type="SUPFAM" id="SSF54197">
    <property type="entry name" value="HIT-like"/>
    <property type="match status" value="1"/>
</dbReference>
<dbReference type="PANTHER" id="PTHR46648:SF1">
    <property type="entry name" value="ADENOSINE 5'-MONOPHOSPHORAMIDASE HNT1"/>
    <property type="match status" value="1"/>
</dbReference>
<dbReference type="RefSeq" id="WP_038501335.1">
    <property type="nucleotide sequence ID" value="NZ_CP009238.1"/>
</dbReference>
<organism evidence="4 5">
    <name type="scientific">Basilea psittacipulmonis DSM 24701</name>
    <dbReference type="NCBI Taxonomy" id="1072685"/>
    <lineage>
        <taxon>Bacteria</taxon>
        <taxon>Pseudomonadati</taxon>
        <taxon>Pseudomonadota</taxon>
        <taxon>Betaproteobacteria</taxon>
        <taxon>Burkholderiales</taxon>
        <taxon>Alcaligenaceae</taxon>
        <taxon>Basilea</taxon>
    </lineage>
</organism>
<dbReference type="AlphaFoldDB" id="A0A077DF11"/>
<keyword evidence="4" id="KW-0378">Hydrolase</keyword>
<dbReference type="Gene3D" id="3.30.428.10">
    <property type="entry name" value="HIT-like"/>
    <property type="match status" value="1"/>
</dbReference>
<dbReference type="Pfam" id="PF01230">
    <property type="entry name" value="HIT"/>
    <property type="match status" value="1"/>
</dbReference>
<feature type="domain" description="HIT" evidence="3">
    <location>
        <begin position="11"/>
        <end position="118"/>
    </location>
</feature>
<comment type="caution">
    <text evidence="2">Lacks conserved residue(s) required for the propagation of feature annotation.</text>
</comment>
<keyword evidence="5" id="KW-1185">Reference proteome</keyword>
<dbReference type="EMBL" id="CP009238">
    <property type="protein sequence ID" value="AIL33374.1"/>
    <property type="molecule type" value="Genomic_DNA"/>
</dbReference>
<dbReference type="STRING" id="1072685.IX83_08750"/>
<dbReference type="InterPro" id="IPR036265">
    <property type="entry name" value="HIT-like_sf"/>
</dbReference>
<protein>
    <submittedName>
        <fullName evidence="4">HIT family hydrolase</fullName>
    </submittedName>
</protein>
<name>A0A077DF11_9BURK</name>
<evidence type="ECO:0000313" key="5">
    <source>
        <dbReference type="Proteomes" id="UP000028945"/>
    </source>
</evidence>
<dbReference type="HOGENOM" id="CLU_056776_3_3_4"/>
<dbReference type="PANTHER" id="PTHR46648">
    <property type="entry name" value="HIT FAMILY PROTEIN 1"/>
    <property type="match status" value="1"/>
</dbReference>
<dbReference type="PRINTS" id="PR00332">
    <property type="entry name" value="HISTRIAD"/>
</dbReference>